<feature type="region of interest" description="Disordered" evidence="1">
    <location>
        <begin position="206"/>
        <end position="402"/>
    </location>
</feature>
<feature type="compositionally biased region" description="Polar residues" evidence="1">
    <location>
        <begin position="255"/>
        <end position="293"/>
    </location>
</feature>
<gene>
    <name evidence="2" type="ORF">GPUH_LOCUS9053</name>
</gene>
<evidence type="ECO:0000256" key="1">
    <source>
        <dbReference type="SAM" id="MobiDB-lite"/>
    </source>
</evidence>
<reference evidence="2 3" key="2">
    <citation type="submission" date="2018-11" db="EMBL/GenBank/DDBJ databases">
        <authorList>
            <consortium name="Pathogen Informatics"/>
        </authorList>
    </citation>
    <scope>NUCLEOTIDE SEQUENCE [LARGE SCALE GENOMIC DNA]</scope>
</reference>
<feature type="compositionally biased region" description="Low complexity" evidence="1">
    <location>
        <begin position="233"/>
        <end position="243"/>
    </location>
</feature>
<feature type="region of interest" description="Disordered" evidence="1">
    <location>
        <begin position="156"/>
        <end position="193"/>
    </location>
</feature>
<name>A0A183DK11_9BILA</name>
<feature type="compositionally biased region" description="Basic and acidic residues" evidence="1">
    <location>
        <begin position="244"/>
        <end position="253"/>
    </location>
</feature>
<dbReference type="Proteomes" id="UP000271098">
    <property type="component" value="Unassembled WGS sequence"/>
</dbReference>
<evidence type="ECO:0000313" key="2">
    <source>
        <dbReference type="EMBL" id="VDK67652.1"/>
    </source>
</evidence>
<evidence type="ECO:0000313" key="4">
    <source>
        <dbReference type="WBParaSite" id="GPUH_0000906201-mRNA-1"/>
    </source>
</evidence>
<protein>
    <submittedName>
        <fullName evidence="4">Fibrous sheath-interacting protein 1</fullName>
    </submittedName>
</protein>
<dbReference type="AlphaFoldDB" id="A0A183DK11"/>
<proteinExistence type="predicted"/>
<feature type="compositionally biased region" description="Basic and acidic residues" evidence="1">
    <location>
        <begin position="55"/>
        <end position="65"/>
    </location>
</feature>
<organism evidence="4">
    <name type="scientific">Gongylonema pulchrum</name>
    <dbReference type="NCBI Taxonomy" id="637853"/>
    <lineage>
        <taxon>Eukaryota</taxon>
        <taxon>Metazoa</taxon>
        <taxon>Ecdysozoa</taxon>
        <taxon>Nematoda</taxon>
        <taxon>Chromadorea</taxon>
        <taxon>Rhabditida</taxon>
        <taxon>Spirurina</taxon>
        <taxon>Spiruromorpha</taxon>
        <taxon>Spiruroidea</taxon>
        <taxon>Gongylonematidae</taxon>
        <taxon>Gongylonema</taxon>
    </lineage>
</organism>
<feature type="compositionally biased region" description="Low complexity" evidence="1">
    <location>
        <begin position="294"/>
        <end position="303"/>
    </location>
</feature>
<dbReference type="EMBL" id="UYRT01028398">
    <property type="protein sequence ID" value="VDK67652.1"/>
    <property type="molecule type" value="Genomic_DNA"/>
</dbReference>
<feature type="compositionally biased region" description="Polar residues" evidence="1">
    <location>
        <begin position="380"/>
        <end position="393"/>
    </location>
</feature>
<feature type="region of interest" description="Disordered" evidence="1">
    <location>
        <begin position="39"/>
        <end position="105"/>
    </location>
</feature>
<sequence>MDVEEQDEYAIISEMEKPTIFAVQTLADELKTCEIKKQSQETVGNMQTKKKRRSRWDVKPSEVVKLENSTKPTANGIDQAPSTENDANKRKCSESGEEKPYVNKEIAEKLNDMKIEESTKENDKCCVMFETETYQNNSNSGIALQCDLCIAEPLKKSSDASASTAPPEPGTPEKKHDAEANSTEARSVKPRVVMKWMCTVTKKDLPTASTNELWESETEASASGEKQSEESESSTTKTFSVTKSTDRHSKETGESLVQASVSRLQQHSETTLHTSGESSSGNQRAKTQSSPTKSSLAAKCSSSESEEPETIENHSCIQTGQVQCQKGSRRSQEDQCQIFPEPQQKQIQHKAATPQPEETDVEPVSCLQPQASEYEKTVPEQPSIQLQTDISSSEEQERLNEA</sequence>
<keyword evidence="3" id="KW-1185">Reference proteome</keyword>
<feature type="compositionally biased region" description="Basic and acidic residues" evidence="1">
    <location>
        <begin position="86"/>
        <end position="105"/>
    </location>
</feature>
<feature type="compositionally biased region" description="Polar residues" evidence="1">
    <location>
        <begin position="316"/>
        <end position="326"/>
    </location>
</feature>
<reference evidence="4" key="1">
    <citation type="submission" date="2016-06" db="UniProtKB">
        <authorList>
            <consortium name="WormBaseParasite"/>
        </authorList>
    </citation>
    <scope>IDENTIFICATION</scope>
</reference>
<evidence type="ECO:0000313" key="3">
    <source>
        <dbReference type="Proteomes" id="UP000271098"/>
    </source>
</evidence>
<dbReference type="WBParaSite" id="GPUH_0000906201-mRNA-1">
    <property type="protein sequence ID" value="GPUH_0000906201-mRNA-1"/>
    <property type="gene ID" value="GPUH_0000906201"/>
</dbReference>
<accession>A0A183DK11</accession>